<proteinExistence type="inferred from homology"/>
<protein>
    <submittedName>
        <fullName evidence="4">Ubiquinone biosynthesis protein</fullName>
    </submittedName>
</protein>
<comment type="similarity">
    <text evidence="1">Belongs to the protein kinase superfamily. ADCK protein kinase family.</text>
</comment>
<reference evidence="4 5" key="1">
    <citation type="submission" date="2019-02" db="EMBL/GenBank/DDBJ databases">
        <title>Genomic Encyclopedia of Type Strains, Phase IV (KMG-IV): sequencing the most valuable type-strain genomes for metagenomic binning, comparative biology and taxonomic classification.</title>
        <authorList>
            <person name="Goeker M."/>
        </authorList>
    </citation>
    <scope>NUCLEOTIDE SEQUENCE [LARGE SCALE GENOMIC DNA]</scope>
    <source>
        <strain evidence="4 5">DSM 105135</strain>
    </source>
</reference>
<dbReference type="RefSeq" id="WP_130411575.1">
    <property type="nucleotide sequence ID" value="NZ_SHKX01000011.1"/>
</dbReference>
<keyword evidence="2" id="KW-1133">Transmembrane helix</keyword>
<dbReference type="Proteomes" id="UP000292423">
    <property type="component" value="Unassembled WGS sequence"/>
</dbReference>
<evidence type="ECO:0000313" key="5">
    <source>
        <dbReference type="Proteomes" id="UP000292423"/>
    </source>
</evidence>
<keyword evidence="2" id="KW-0812">Transmembrane</keyword>
<organism evidence="4 5">
    <name type="scientific">Fluviicoccus keumensis</name>
    <dbReference type="NCBI Taxonomy" id="1435465"/>
    <lineage>
        <taxon>Bacteria</taxon>
        <taxon>Pseudomonadati</taxon>
        <taxon>Pseudomonadota</taxon>
        <taxon>Gammaproteobacteria</taxon>
        <taxon>Moraxellales</taxon>
        <taxon>Moraxellaceae</taxon>
        <taxon>Fluviicoccus</taxon>
    </lineage>
</organism>
<gene>
    <name evidence="4" type="ORF">EV700_1102</name>
</gene>
<evidence type="ECO:0000256" key="1">
    <source>
        <dbReference type="ARBA" id="ARBA00009670"/>
    </source>
</evidence>
<dbReference type="Pfam" id="PF03109">
    <property type="entry name" value="ABC1"/>
    <property type="match status" value="1"/>
</dbReference>
<keyword evidence="4" id="KW-0830">Ubiquinone</keyword>
<dbReference type="PANTHER" id="PTHR10566:SF113">
    <property type="entry name" value="PROTEIN ACTIVITY OF BC1 COMPLEX KINASE 7, CHLOROPLASTIC"/>
    <property type="match status" value="1"/>
</dbReference>
<evidence type="ECO:0000259" key="3">
    <source>
        <dbReference type="Pfam" id="PF03109"/>
    </source>
</evidence>
<dbReference type="SUPFAM" id="SSF56112">
    <property type="entry name" value="Protein kinase-like (PK-like)"/>
    <property type="match status" value="1"/>
</dbReference>
<sequence>MLAHLPRLLVLWRIVAFYRLDKLVPADAPIPLPVRAALLLVRLHPAWWSAEGMLATYSEGERLRKALEEMGPLFIKLGQLLSTRRDLLPPGLLDELSKLQDRVPPFPSDTAKAIVEQELGGPVSQFFSRFDEQPLAAASIAQVHTACRLDGREVIVKIARPGLEQAIQEDFGFLKAAAEWLEARSPAMAAFHAWRIVCDYEQVLLGELDLLQEAANTTRMRNNFPGSNLIYVPEVHHDLCTHNVMVEERIYGVPVSDNAAFERLGVNRKVLAEKGLTVFFTQVFNHNFFHADMHPGNIFVETTDPANPRYIALDCAIMGELSDKDHLTVARLMMSVMQNDFTQLIDVAHQAGWIPPSTDIPGLTREIRRLLTPMLQKRMDQLDFAPILLGVLDVARRYHLEVPPQLVLLMKTLVHVEGLGRELYPELDIWSLGKPLLGSWLAARMNPAESVKSLMKQTPAMILGLSDLPGLVWDSLNNLRNSAAWQERQWRELQQLQYRMAADRRRDWLALSGFVLGLAGVVSSTGLSAFLCLLVMVLSVVWRLLA</sequence>
<dbReference type="InterPro" id="IPR011009">
    <property type="entry name" value="Kinase-like_dom_sf"/>
</dbReference>
<feature type="transmembrane region" description="Helical" evidence="2">
    <location>
        <begin position="509"/>
        <end position="542"/>
    </location>
</feature>
<dbReference type="InterPro" id="IPR004147">
    <property type="entry name" value="ABC1_dom"/>
</dbReference>
<keyword evidence="2" id="KW-0472">Membrane</keyword>
<dbReference type="InterPro" id="IPR050154">
    <property type="entry name" value="UbiB_kinase"/>
</dbReference>
<dbReference type="AlphaFoldDB" id="A0A4Q7Z9I4"/>
<accession>A0A4Q7Z9I4</accession>
<dbReference type="EMBL" id="SHKX01000011">
    <property type="protein sequence ID" value="RZU46721.1"/>
    <property type="molecule type" value="Genomic_DNA"/>
</dbReference>
<keyword evidence="5" id="KW-1185">Reference proteome</keyword>
<name>A0A4Q7Z9I4_9GAMM</name>
<dbReference type="PANTHER" id="PTHR10566">
    <property type="entry name" value="CHAPERONE-ACTIVITY OF BC1 COMPLEX CABC1 -RELATED"/>
    <property type="match status" value="1"/>
</dbReference>
<dbReference type="OrthoDB" id="9795390at2"/>
<evidence type="ECO:0000256" key="2">
    <source>
        <dbReference type="SAM" id="Phobius"/>
    </source>
</evidence>
<evidence type="ECO:0000313" key="4">
    <source>
        <dbReference type="EMBL" id="RZU46721.1"/>
    </source>
</evidence>
<feature type="domain" description="ABC1 atypical kinase-like" evidence="3">
    <location>
        <begin position="98"/>
        <end position="345"/>
    </location>
</feature>
<comment type="caution">
    <text evidence="4">The sequence shown here is derived from an EMBL/GenBank/DDBJ whole genome shotgun (WGS) entry which is preliminary data.</text>
</comment>